<sequence>MTIQCLRRELAGSRQVHDVGPRVSRRQRQSCRNVWRGVVGGNRSGSPGESIALDINSKRPVRIGYSVKAGQYKAVGNYLASLQLTGARQRLAMPAWIGAAC</sequence>
<dbReference type="Proteomes" id="UP000375525">
    <property type="component" value="Unassembled WGS sequence"/>
</dbReference>
<dbReference type="EMBL" id="CABVIH010000010">
    <property type="protein sequence ID" value="VVO91592.1"/>
    <property type="molecule type" value="Genomic_DNA"/>
</dbReference>
<evidence type="ECO:0000313" key="2">
    <source>
        <dbReference type="Proteomes" id="UP000375525"/>
    </source>
</evidence>
<evidence type="ECO:0000313" key="1">
    <source>
        <dbReference type="EMBL" id="VVO91592.1"/>
    </source>
</evidence>
<protein>
    <submittedName>
        <fullName evidence="1">Uncharacterized protein</fullName>
    </submittedName>
</protein>
<dbReference type="AlphaFoldDB" id="A0A5E7JUL9"/>
<gene>
    <name evidence="1" type="ORF">PS880_02334</name>
</gene>
<organism evidence="1 2">
    <name type="scientific">Pseudomonas fluorescens</name>
    <dbReference type="NCBI Taxonomy" id="294"/>
    <lineage>
        <taxon>Bacteria</taxon>
        <taxon>Pseudomonadati</taxon>
        <taxon>Pseudomonadota</taxon>
        <taxon>Gammaproteobacteria</taxon>
        <taxon>Pseudomonadales</taxon>
        <taxon>Pseudomonadaceae</taxon>
        <taxon>Pseudomonas</taxon>
    </lineage>
</organism>
<name>A0A5E7JUL9_PSEFL</name>
<reference evidence="1 2" key="1">
    <citation type="submission" date="2019-09" db="EMBL/GenBank/DDBJ databases">
        <authorList>
            <person name="Chandra G."/>
            <person name="Truman W A."/>
        </authorList>
    </citation>
    <scope>NUCLEOTIDE SEQUENCE [LARGE SCALE GENOMIC DNA]</scope>
    <source>
        <strain evidence="1">PS880</strain>
    </source>
</reference>
<accession>A0A5E7JUL9</accession>
<proteinExistence type="predicted"/>